<evidence type="ECO:0000256" key="1">
    <source>
        <dbReference type="ARBA" id="ARBA00005953"/>
    </source>
</evidence>
<dbReference type="NCBIfam" id="TIGR02799">
    <property type="entry name" value="thio_ybgC"/>
    <property type="match status" value="1"/>
</dbReference>
<dbReference type="Proteomes" id="UP000281474">
    <property type="component" value="Unassembled WGS sequence"/>
</dbReference>
<dbReference type="InterPro" id="IPR014166">
    <property type="entry name" value="Tol-Pal_acyl-CoA_thioesterase"/>
</dbReference>
<name>A0A3L8PUF4_9GAMM</name>
<dbReference type="PIRSF" id="PIRSF003230">
    <property type="entry name" value="YbgC"/>
    <property type="match status" value="1"/>
</dbReference>
<gene>
    <name evidence="3" type="primary">ybgC</name>
    <name evidence="3" type="ORF">D5018_18385</name>
</gene>
<dbReference type="InterPro" id="IPR006684">
    <property type="entry name" value="YbgC/YbaW"/>
</dbReference>
<dbReference type="OrthoDB" id="9808429at2"/>
<dbReference type="NCBIfam" id="TIGR00051">
    <property type="entry name" value="YbgC/FadM family acyl-CoA thioesterase"/>
    <property type="match status" value="1"/>
</dbReference>
<dbReference type="Pfam" id="PF13279">
    <property type="entry name" value="4HBT_2"/>
    <property type="match status" value="1"/>
</dbReference>
<evidence type="ECO:0000313" key="4">
    <source>
        <dbReference type="Proteomes" id="UP000281474"/>
    </source>
</evidence>
<dbReference type="AlphaFoldDB" id="A0A3L8PUF4"/>
<sequence>MFCWPISVYYEDTDAGGVVYHSNYLKFFERARTEWLKHIGVQQTQLLQNDIAFVVKHCEIDFKIAAKFEQNLTVVSKITDNRKTSLTFHQSLIDNDGNCYCEAKVVVVCVRLTKMRPAAVPQFILQELISAS</sequence>
<dbReference type="InterPro" id="IPR050563">
    <property type="entry name" value="4-hydroxybenzoyl-CoA_TE"/>
</dbReference>
<comment type="similarity">
    <text evidence="1">Belongs to the 4-hydroxybenzoyl-CoA thioesterase family.</text>
</comment>
<evidence type="ECO:0000313" key="3">
    <source>
        <dbReference type="EMBL" id="RLV58223.1"/>
    </source>
</evidence>
<dbReference type="PANTHER" id="PTHR31793:SF37">
    <property type="entry name" value="ACYL-COA THIOESTER HYDROLASE YBGC"/>
    <property type="match status" value="1"/>
</dbReference>
<accession>A0A3L8PUF4</accession>
<keyword evidence="4" id="KW-1185">Reference proteome</keyword>
<dbReference type="InterPro" id="IPR029069">
    <property type="entry name" value="HotDog_dom_sf"/>
</dbReference>
<dbReference type="CDD" id="cd00586">
    <property type="entry name" value="4HBT"/>
    <property type="match status" value="1"/>
</dbReference>
<evidence type="ECO:0000256" key="2">
    <source>
        <dbReference type="ARBA" id="ARBA00022801"/>
    </source>
</evidence>
<dbReference type="EMBL" id="QZEI01000087">
    <property type="protein sequence ID" value="RLV58223.1"/>
    <property type="molecule type" value="Genomic_DNA"/>
</dbReference>
<organism evidence="3 4">
    <name type="scientific">Parashewanella curva</name>
    <dbReference type="NCBI Taxonomy" id="2338552"/>
    <lineage>
        <taxon>Bacteria</taxon>
        <taxon>Pseudomonadati</taxon>
        <taxon>Pseudomonadota</taxon>
        <taxon>Gammaproteobacteria</taxon>
        <taxon>Alteromonadales</taxon>
        <taxon>Shewanellaceae</taxon>
        <taxon>Parashewanella</taxon>
    </lineage>
</organism>
<dbReference type="FunFam" id="3.10.129.10:FF:000004">
    <property type="entry name" value="Tol-pal system-associated acyl-CoA thioesterase"/>
    <property type="match status" value="1"/>
</dbReference>
<comment type="caution">
    <text evidence="3">The sequence shown here is derived from an EMBL/GenBank/DDBJ whole genome shotgun (WGS) entry which is preliminary data.</text>
</comment>
<dbReference type="RefSeq" id="WP_121840452.1">
    <property type="nucleotide sequence ID" value="NZ_ML014836.1"/>
</dbReference>
<protein>
    <submittedName>
        <fullName evidence="3">Tol-pal system-associated acyl-CoA thioesterase</fullName>
    </submittedName>
</protein>
<reference evidence="3 4" key="1">
    <citation type="submission" date="2018-09" db="EMBL/GenBank/DDBJ databases">
        <title>Phylogeny of the Shewanellaceae, and recommendation for two new genera, Pseudoshewanella and Parashewanella.</title>
        <authorList>
            <person name="Wang G."/>
        </authorList>
    </citation>
    <scope>NUCLEOTIDE SEQUENCE [LARGE SCALE GENOMIC DNA]</scope>
    <source>
        <strain evidence="3 4">C51</strain>
    </source>
</reference>
<dbReference type="PANTHER" id="PTHR31793">
    <property type="entry name" value="4-HYDROXYBENZOYL-COA THIOESTERASE FAMILY MEMBER"/>
    <property type="match status" value="1"/>
</dbReference>
<dbReference type="GO" id="GO:0047617">
    <property type="term" value="F:fatty acyl-CoA hydrolase activity"/>
    <property type="evidence" value="ECO:0007669"/>
    <property type="project" value="TreeGrafter"/>
</dbReference>
<proteinExistence type="inferred from homology"/>
<dbReference type="Gene3D" id="3.10.129.10">
    <property type="entry name" value="Hotdog Thioesterase"/>
    <property type="match status" value="1"/>
</dbReference>
<dbReference type="SUPFAM" id="SSF54637">
    <property type="entry name" value="Thioesterase/thiol ester dehydrase-isomerase"/>
    <property type="match status" value="1"/>
</dbReference>
<keyword evidence="2" id="KW-0378">Hydrolase</keyword>